<comment type="caution">
    <text evidence="1">The sequence shown here is derived from an EMBL/GenBank/DDBJ whole genome shotgun (WGS) entry which is preliminary data.</text>
</comment>
<protein>
    <submittedName>
        <fullName evidence="1">TnpV protein</fullName>
    </submittedName>
</protein>
<sequence length="126" mass="15239">MNEEKSLFDSMGVRYEEREGLFYPVITETEIQEPIHAGKYGHLWMNFMKENHTDRYRHLYRFGKIMEKAAEVDEEAYQMLDSMTEKYLMSHSLKDSSSTMEMWRLREEAKRIAEEVIFQDIVNQFH</sequence>
<dbReference type="AlphaFoldDB" id="A0A7V7QIB6"/>
<dbReference type="RefSeq" id="WP_151147773.1">
    <property type="nucleotide sequence ID" value="NZ_WAGX01000007.1"/>
</dbReference>
<organism evidence="1 2">
    <name type="scientific">Candidatus Galacturonatibacter soehngenii</name>
    <dbReference type="NCBI Taxonomy" id="2307010"/>
    <lineage>
        <taxon>Bacteria</taxon>
        <taxon>Bacillati</taxon>
        <taxon>Bacillota</taxon>
        <taxon>Clostridia</taxon>
        <taxon>Lachnospirales</taxon>
        <taxon>Lachnospiraceae</taxon>
        <taxon>Candidatus Galacturonatibacter</taxon>
    </lineage>
</organism>
<evidence type="ECO:0000313" key="2">
    <source>
        <dbReference type="Proteomes" id="UP000461768"/>
    </source>
</evidence>
<dbReference type="InterPro" id="IPR026989">
    <property type="entry name" value="TnpV"/>
</dbReference>
<name>A0A7V7QIB6_9FIRM</name>
<dbReference type="Pfam" id="PF14198">
    <property type="entry name" value="TnpV"/>
    <property type="match status" value="1"/>
</dbReference>
<reference evidence="1 2" key="2">
    <citation type="submission" date="2020-02" db="EMBL/GenBank/DDBJ databases">
        <title>Candidatus Galacturonibacter soehngenii shows hetero-acetogenic catabolism of galacturonic acid but lacks a canonical carbon monoxide dehydrogenase/acetyl-CoA synthase complex.</title>
        <authorList>
            <person name="Diender M."/>
            <person name="Stouten G.R."/>
            <person name="Petersen J.F."/>
            <person name="Nielsen P.H."/>
            <person name="Dueholm M.S."/>
            <person name="Pronk J.T."/>
            <person name="Van Loosdrecht M.C.M."/>
        </authorList>
    </citation>
    <scope>NUCLEOTIDE SEQUENCE [LARGE SCALE GENOMIC DNA]</scope>
    <source>
        <strain evidence="1">GalUA</strain>
    </source>
</reference>
<accession>A0A7V7QIB6</accession>
<dbReference type="Proteomes" id="UP000461768">
    <property type="component" value="Unassembled WGS sequence"/>
</dbReference>
<evidence type="ECO:0000313" key="1">
    <source>
        <dbReference type="EMBL" id="KAB1435956.1"/>
    </source>
</evidence>
<keyword evidence="2" id="KW-1185">Reference proteome</keyword>
<dbReference type="OrthoDB" id="2063206at2"/>
<proteinExistence type="predicted"/>
<dbReference type="EMBL" id="WAGX01000007">
    <property type="protein sequence ID" value="KAB1435956.1"/>
    <property type="molecule type" value="Genomic_DNA"/>
</dbReference>
<gene>
    <name evidence="1" type="ORF">F7O84_16415</name>
</gene>
<reference evidence="1 2" key="1">
    <citation type="submission" date="2019-09" db="EMBL/GenBank/DDBJ databases">
        <authorList>
            <person name="Valk L.C."/>
        </authorList>
    </citation>
    <scope>NUCLEOTIDE SEQUENCE [LARGE SCALE GENOMIC DNA]</scope>
    <source>
        <strain evidence="1">GalUA</strain>
    </source>
</reference>